<keyword evidence="3" id="KW-0217">Developmental protein</keyword>
<dbReference type="Proteomes" id="UP000038045">
    <property type="component" value="Unplaced"/>
</dbReference>
<feature type="compositionally biased region" description="Basic and acidic residues" evidence="9">
    <location>
        <begin position="147"/>
        <end position="160"/>
    </location>
</feature>
<feature type="signal peptide" evidence="10">
    <location>
        <begin position="1"/>
        <end position="18"/>
    </location>
</feature>
<dbReference type="InterPro" id="IPR009057">
    <property type="entry name" value="Homeodomain-like_sf"/>
</dbReference>
<feature type="compositionally biased region" description="Acidic residues" evidence="9">
    <location>
        <begin position="161"/>
        <end position="180"/>
    </location>
</feature>
<evidence type="ECO:0000313" key="13">
    <source>
        <dbReference type="WBParaSite" id="PTRK_0001375400.1"/>
    </source>
</evidence>
<evidence type="ECO:0000256" key="6">
    <source>
        <dbReference type="ARBA" id="ARBA00023242"/>
    </source>
</evidence>
<dbReference type="PANTHER" id="PTHR24340">
    <property type="entry name" value="HOMEOBOX PROTEIN NKX"/>
    <property type="match status" value="1"/>
</dbReference>
<dbReference type="PANTHER" id="PTHR24340:SF82">
    <property type="entry name" value="HOMEOBOX PROTEIN VND"/>
    <property type="match status" value="1"/>
</dbReference>
<organism evidence="12 13">
    <name type="scientific">Parastrongyloides trichosuri</name>
    <name type="common">Possum-specific nematode worm</name>
    <dbReference type="NCBI Taxonomy" id="131310"/>
    <lineage>
        <taxon>Eukaryota</taxon>
        <taxon>Metazoa</taxon>
        <taxon>Ecdysozoa</taxon>
        <taxon>Nematoda</taxon>
        <taxon>Chromadorea</taxon>
        <taxon>Rhabditida</taxon>
        <taxon>Tylenchina</taxon>
        <taxon>Panagrolaimomorpha</taxon>
        <taxon>Strongyloidoidea</taxon>
        <taxon>Strongyloididae</taxon>
        <taxon>Parastrongyloides</taxon>
    </lineage>
</organism>
<dbReference type="GO" id="GO:0000981">
    <property type="term" value="F:DNA-binding transcription factor activity, RNA polymerase II-specific"/>
    <property type="evidence" value="ECO:0007669"/>
    <property type="project" value="InterPro"/>
</dbReference>
<protein>
    <submittedName>
        <fullName evidence="13">Homeobox domain-containing protein</fullName>
    </submittedName>
</protein>
<keyword evidence="4 7" id="KW-0238">DNA-binding</keyword>
<feature type="region of interest" description="Disordered" evidence="9">
    <location>
        <begin position="145"/>
        <end position="183"/>
    </location>
</feature>
<evidence type="ECO:0000256" key="4">
    <source>
        <dbReference type="ARBA" id="ARBA00023125"/>
    </source>
</evidence>
<dbReference type="STRING" id="131310.A0A0N4ZY81"/>
<dbReference type="InterPro" id="IPR017970">
    <property type="entry name" value="Homeobox_CS"/>
</dbReference>
<evidence type="ECO:0000256" key="7">
    <source>
        <dbReference type="PROSITE-ProRule" id="PRU00108"/>
    </source>
</evidence>
<evidence type="ECO:0000313" key="12">
    <source>
        <dbReference type="Proteomes" id="UP000038045"/>
    </source>
</evidence>
<evidence type="ECO:0000256" key="1">
    <source>
        <dbReference type="ARBA" id="ARBA00004123"/>
    </source>
</evidence>
<keyword evidence="5 7" id="KW-0371">Homeobox</keyword>
<evidence type="ECO:0000256" key="8">
    <source>
        <dbReference type="RuleBase" id="RU000682"/>
    </source>
</evidence>
<evidence type="ECO:0000256" key="3">
    <source>
        <dbReference type="ARBA" id="ARBA00022473"/>
    </source>
</evidence>
<keyword evidence="10" id="KW-0732">Signal</keyword>
<dbReference type="PRINTS" id="PR00024">
    <property type="entry name" value="HOMEOBOX"/>
</dbReference>
<dbReference type="InterPro" id="IPR001356">
    <property type="entry name" value="HD"/>
</dbReference>
<comment type="subcellular location">
    <subcellularLocation>
        <location evidence="1 7 8">Nucleus</location>
    </subcellularLocation>
</comment>
<keyword evidence="6 7" id="KW-0539">Nucleus</keyword>
<sequence>MISAASAAFAVAVAAANGQSTSENNSTIGCDNIKNSISQKIETVDGIYSQQNGNASAWADHIPLLGGYSSSVPFSIDSTQNNMIGNGSYMYDQNTHFVPNGTSNYFQSNQGYSYPIFSNPPANITIDQNQNSNSNMIVPTVSISSKQVKEEHKDDVKLSEENDIVDENDDENEGSIDETCEDGKKKKRKRRVLFTKAQTFELERRFRSQRYLSAPEREALAMQIRLTPTQVKIWFQNHRYKTKKSLQEKTVVNNSILSSAVAVNNANAAAAAAAVASGTAFGARRMQGISMLGGTKGSEFNMPTPMTSIAFTGISPQSAAAYLPYTGNNVTTNGVQHNNNGTAHFNTQHYMNGGWGW</sequence>
<feature type="domain" description="Homeobox" evidence="11">
    <location>
        <begin position="185"/>
        <end position="245"/>
    </location>
</feature>
<dbReference type="PROSITE" id="PS50071">
    <property type="entry name" value="HOMEOBOX_2"/>
    <property type="match status" value="1"/>
</dbReference>
<evidence type="ECO:0000259" key="11">
    <source>
        <dbReference type="PROSITE" id="PS50071"/>
    </source>
</evidence>
<dbReference type="InterPro" id="IPR020479">
    <property type="entry name" value="HD_metazoa"/>
</dbReference>
<dbReference type="InterPro" id="IPR050394">
    <property type="entry name" value="Homeobox_NK-like"/>
</dbReference>
<dbReference type="GO" id="GO:0030154">
    <property type="term" value="P:cell differentiation"/>
    <property type="evidence" value="ECO:0007669"/>
    <property type="project" value="TreeGrafter"/>
</dbReference>
<evidence type="ECO:0000256" key="5">
    <source>
        <dbReference type="ARBA" id="ARBA00023155"/>
    </source>
</evidence>
<dbReference type="PROSITE" id="PS00027">
    <property type="entry name" value="HOMEOBOX_1"/>
    <property type="match status" value="1"/>
</dbReference>
<comment type="similarity">
    <text evidence="2">Belongs to the NK-2 homeobox family.</text>
</comment>
<reference evidence="13" key="1">
    <citation type="submission" date="2017-02" db="UniProtKB">
        <authorList>
            <consortium name="WormBaseParasite"/>
        </authorList>
    </citation>
    <scope>IDENTIFICATION</scope>
</reference>
<name>A0A0N4ZY81_PARTI</name>
<dbReference type="FunFam" id="1.10.10.60:FF:000101">
    <property type="entry name" value="NK2 homeobox 8"/>
    <property type="match status" value="1"/>
</dbReference>
<dbReference type="Gene3D" id="1.10.10.60">
    <property type="entry name" value="Homeodomain-like"/>
    <property type="match status" value="1"/>
</dbReference>
<dbReference type="SMART" id="SM00389">
    <property type="entry name" value="HOX"/>
    <property type="match status" value="1"/>
</dbReference>
<dbReference type="WBParaSite" id="PTRK_0001375400.1">
    <property type="protein sequence ID" value="PTRK_0001375400.1"/>
    <property type="gene ID" value="PTRK_0001375400"/>
</dbReference>
<evidence type="ECO:0000256" key="9">
    <source>
        <dbReference type="SAM" id="MobiDB-lite"/>
    </source>
</evidence>
<dbReference type="CDD" id="cd00086">
    <property type="entry name" value="homeodomain"/>
    <property type="match status" value="1"/>
</dbReference>
<feature type="DNA-binding region" description="Homeobox" evidence="7">
    <location>
        <begin position="187"/>
        <end position="246"/>
    </location>
</feature>
<dbReference type="SUPFAM" id="SSF46689">
    <property type="entry name" value="Homeodomain-like"/>
    <property type="match status" value="1"/>
</dbReference>
<keyword evidence="12" id="KW-1185">Reference proteome</keyword>
<proteinExistence type="inferred from homology"/>
<dbReference type="Pfam" id="PF00046">
    <property type="entry name" value="Homeodomain"/>
    <property type="match status" value="1"/>
</dbReference>
<accession>A0A0N4ZY81</accession>
<evidence type="ECO:0000256" key="10">
    <source>
        <dbReference type="SAM" id="SignalP"/>
    </source>
</evidence>
<dbReference type="GO" id="GO:0005634">
    <property type="term" value="C:nucleus"/>
    <property type="evidence" value="ECO:0007669"/>
    <property type="project" value="UniProtKB-SubCell"/>
</dbReference>
<dbReference type="AlphaFoldDB" id="A0A0N4ZY81"/>
<evidence type="ECO:0000256" key="2">
    <source>
        <dbReference type="ARBA" id="ARBA00005661"/>
    </source>
</evidence>
<feature type="chain" id="PRO_5005892389" evidence="10">
    <location>
        <begin position="19"/>
        <end position="357"/>
    </location>
</feature>
<dbReference type="GO" id="GO:0000978">
    <property type="term" value="F:RNA polymerase II cis-regulatory region sequence-specific DNA binding"/>
    <property type="evidence" value="ECO:0007669"/>
    <property type="project" value="TreeGrafter"/>
</dbReference>